<evidence type="ECO:0000256" key="5">
    <source>
        <dbReference type="ARBA" id="ARBA00022989"/>
    </source>
</evidence>
<keyword evidence="9" id="KW-1185">Reference proteome</keyword>
<dbReference type="Pfam" id="PF00375">
    <property type="entry name" value="SDF"/>
    <property type="match status" value="1"/>
</dbReference>
<accession>A0ABP3DXC9</accession>
<evidence type="ECO:0000256" key="1">
    <source>
        <dbReference type="ARBA" id="ARBA00004651"/>
    </source>
</evidence>
<dbReference type="Proteomes" id="UP001500657">
    <property type="component" value="Unassembled WGS sequence"/>
</dbReference>
<evidence type="ECO:0000256" key="7">
    <source>
        <dbReference type="SAM" id="Phobius"/>
    </source>
</evidence>
<feature type="transmembrane region" description="Helical" evidence="7">
    <location>
        <begin position="243"/>
        <end position="272"/>
    </location>
</feature>
<keyword evidence="5 7" id="KW-1133">Transmembrane helix</keyword>
<keyword evidence="6 7" id="KW-0472">Membrane</keyword>
<dbReference type="Gene3D" id="1.10.3860.10">
    <property type="entry name" value="Sodium:dicarboxylate symporter"/>
    <property type="match status" value="1"/>
</dbReference>
<feature type="transmembrane region" description="Helical" evidence="7">
    <location>
        <begin position="12"/>
        <end position="34"/>
    </location>
</feature>
<sequence length="441" mass="46573">MANHKTSLATRILWGLVIGIVAALATLGIGQWHAPTLAFMQRVSSAVFDPFGQVFLRMLFFVVIPLVFASLASGIVQLGQLNRLGPLAGRTFALFVANMVIGVAIGLVLMNLLQPGHHIDPLTARKLMAEYGGSAAQSVRTHAEQPGLSLGLLVEMFMPRNLFGAVVGNNRGVIGDVLPLILFAILVGAAGTQLAPDKRQRLQDGLDLISELMTKIVDFALRLAPYAVPAMIYSVIVKVGLDVVWALSVFVVGCLLAMALHLFGTMSLWIALLARKSPWAFFGNIRPVLVTAFSTSSSNATLPTSLAIAQEELKLRPTTSGFVLPLGATMNMSGTALFEGCVVLFVAQVFGVEMSLATQVIMLLLAVLSAVAVSGIPGGSLPMIAGLLATFGIPPEGIGIIIGVDRLLDMARTTVNVGSDIVTAQIVDDSLKRAEARSTLP</sequence>
<evidence type="ECO:0000256" key="6">
    <source>
        <dbReference type="ARBA" id="ARBA00023136"/>
    </source>
</evidence>
<name>A0ABP3DXC9_9GAMM</name>
<feature type="transmembrane region" description="Helical" evidence="7">
    <location>
        <begin position="177"/>
        <end position="195"/>
    </location>
</feature>
<keyword evidence="3" id="KW-1003">Cell membrane</keyword>
<dbReference type="InterPro" id="IPR001991">
    <property type="entry name" value="Na-dicarboxylate_symporter"/>
</dbReference>
<reference evidence="9" key="1">
    <citation type="journal article" date="2019" name="Int. J. Syst. Evol. Microbiol.">
        <title>The Global Catalogue of Microorganisms (GCM) 10K type strain sequencing project: providing services to taxonomists for standard genome sequencing and annotation.</title>
        <authorList>
            <consortium name="The Broad Institute Genomics Platform"/>
            <consortium name="The Broad Institute Genome Sequencing Center for Infectious Disease"/>
            <person name="Wu L."/>
            <person name="Ma J."/>
        </authorList>
    </citation>
    <scope>NUCLEOTIDE SEQUENCE [LARGE SCALE GENOMIC DNA]</scope>
    <source>
        <strain evidence="9">JCM 16242</strain>
    </source>
</reference>
<evidence type="ECO:0000256" key="4">
    <source>
        <dbReference type="ARBA" id="ARBA00022692"/>
    </source>
</evidence>
<dbReference type="InterPro" id="IPR036458">
    <property type="entry name" value="Na:dicarbo_symporter_sf"/>
</dbReference>
<evidence type="ECO:0000256" key="2">
    <source>
        <dbReference type="ARBA" id="ARBA00022448"/>
    </source>
</evidence>
<organism evidence="8 9">
    <name type="scientific">Rhodanobacter caeni</name>
    <dbReference type="NCBI Taxonomy" id="657654"/>
    <lineage>
        <taxon>Bacteria</taxon>
        <taxon>Pseudomonadati</taxon>
        <taxon>Pseudomonadota</taxon>
        <taxon>Gammaproteobacteria</taxon>
        <taxon>Lysobacterales</taxon>
        <taxon>Rhodanobacteraceae</taxon>
        <taxon>Rhodanobacter</taxon>
    </lineage>
</organism>
<keyword evidence="2" id="KW-0813">Transport</keyword>
<feature type="transmembrane region" description="Helical" evidence="7">
    <location>
        <begin position="216"/>
        <end position="237"/>
    </location>
</feature>
<feature type="transmembrane region" description="Helical" evidence="7">
    <location>
        <begin position="54"/>
        <end position="79"/>
    </location>
</feature>
<feature type="transmembrane region" description="Helical" evidence="7">
    <location>
        <begin position="91"/>
        <end position="113"/>
    </location>
</feature>
<protein>
    <submittedName>
        <fullName evidence="8">Dicarboxylate/amino acid:cation symporter</fullName>
    </submittedName>
</protein>
<dbReference type="RefSeq" id="WP_343879967.1">
    <property type="nucleotide sequence ID" value="NZ_BAAAFO010000001.1"/>
</dbReference>
<evidence type="ECO:0000313" key="8">
    <source>
        <dbReference type="EMBL" id="GAA0242935.1"/>
    </source>
</evidence>
<evidence type="ECO:0000256" key="3">
    <source>
        <dbReference type="ARBA" id="ARBA00022475"/>
    </source>
</evidence>
<comment type="caution">
    <text evidence="8">The sequence shown here is derived from an EMBL/GenBank/DDBJ whole genome shotgun (WGS) entry which is preliminary data.</text>
</comment>
<dbReference type="PANTHER" id="PTHR42865">
    <property type="entry name" value="PROTON/GLUTAMATE-ASPARTATE SYMPORTER"/>
    <property type="match status" value="1"/>
</dbReference>
<comment type="subcellular location">
    <subcellularLocation>
        <location evidence="1">Cell membrane</location>
        <topology evidence="1">Multi-pass membrane protein</topology>
    </subcellularLocation>
</comment>
<proteinExistence type="predicted"/>
<keyword evidence="4 7" id="KW-0812">Transmembrane</keyword>
<gene>
    <name evidence="8" type="ORF">GCM10009126_05780</name>
</gene>
<dbReference type="PANTHER" id="PTHR42865:SF7">
    <property type="entry name" value="PROTON_GLUTAMATE-ASPARTATE SYMPORTER"/>
    <property type="match status" value="1"/>
</dbReference>
<dbReference type="EMBL" id="BAAAFO010000001">
    <property type="protein sequence ID" value="GAA0242935.1"/>
    <property type="molecule type" value="Genomic_DNA"/>
</dbReference>
<evidence type="ECO:0000313" key="9">
    <source>
        <dbReference type="Proteomes" id="UP001500657"/>
    </source>
</evidence>
<dbReference type="SUPFAM" id="SSF118215">
    <property type="entry name" value="Proton glutamate symport protein"/>
    <property type="match status" value="1"/>
</dbReference>
<dbReference type="PRINTS" id="PR00173">
    <property type="entry name" value="EDTRNSPORT"/>
</dbReference>